<dbReference type="GO" id="GO:0003677">
    <property type="term" value="F:DNA binding"/>
    <property type="evidence" value="ECO:0007669"/>
    <property type="project" value="UniProtKB-KW"/>
</dbReference>
<dbReference type="SUPFAM" id="SSF49599">
    <property type="entry name" value="TRAF domain-like"/>
    <property type="match status" value="1"/>
</dbReference>
<dbReference type="CDD" id="cd00121">
    <property type="entry name" value="MATH"/>
    <property type="match status" value="1"/>
</dbReference>
<dbReference type="GO" id="GO:0016567">
    <property type="term" value="P:protein ubiquitination"/>
    <property type="evidence" value="ECO:0007669"/>
    <property type="project" value="InterPro"/>
</dbReference>
<dbReference type="SUPFAM" id="SSF101941">
    <property type="entry name" value="NAC domain"/>
    <property type="match status" value="1"/>
</dbReference>
<dbReference type="InterPro" id="IPR000210">
    <property type="entry name" value="BTB/POZ_dom"/>
</dbReference>
<comment type="pathway">
    <text evidence="1">Protein modification; protein ubiquitination.</text>
</comment>
<evidence type="ECO:0008006" key="13">
    <source>
        <dbReference type="Google" id="ProtNLM"/>
    </source>
</evidence>
<evidence type="ECO:0000313" key="12">
    <source>
        <dbReference type="Proteomes" id="UP001054889"/>
    </source>
</evidence>
<dbReference type="PANTHER" id="PTHR26379">
    <property type="entry name" value="BTB/POZ AND MATH DOMAIN-CONTAINING PROTEIN 1"/>
    <property type="match status" value="1"/>
</dbReference>
<feature type="region of interest" description="Disordered" evidence="7">
    <location>
        <begin position="584"/>
        <end position="606"/>
    </location>
</feature>
<dbReference type="InterPro" id="IPR045005">
    <property type="entry name" value="BPM1-6"/>
</dbReference>
<dbReference type="InterPro" id="IPR003441">
    <property type="entry name" value="NAC-dom"/>
</dbReference>
<keyword evidence="12" id="KW-1185">Reference proteome</keyword>
<feature type="domain" description="NAC" evidence="10">
    <location>
        <begin position="265"/>
        <end position="419"/>
    </location>
</feature>
<feature type="domain" description="BTB" evidence="8">
    <location>
        <begin position="95"/>
        <end position="159"/>
    </location>
</feature>
<dbReference type="Gene3D" id="2.170.150.80">
    <property type="entry name" value="NAC domain"/>
    <property type="match status" value="1"/>
</dbReference>
<dbReference type="GO" id="GO:0006355">
    <property type="term" value="P:regulation of DNA-templated transcription"/>
    <property type="evidence" value="ECO:0007669"/>
    <property type="project" value="InterPro"/>
</dbReference>
<dbReference type="EMBL" id="BQKI01000079">
    <property type="protein sequence ID" value="GJN26185.1"/>
    <property type="molecule type" value="Genomic_DNA"/>
</dbReference>
<keyword evidence="6" id="KW-0539">Nucleus</keyword>
<evidence type="ECO:0000256" key="2">
    <source>
        <dbReference type="ARBA" id="ARBA00010846"/>
    </source>
</evidence>
<dbReference type="Pfam" id="PF02365">
    <property type="entry name" value="NAM"/>
    <property type="match status" value="1"/>
</dbReference>
<keyword evidence="3" id="KW-0805">Transcription regulation</keyword>
<evidence type="ECO:0000313" key="11">
    <source>
        <dbReference type="EMBL" id="GJN26185.1"/>
    </source>
</evidence>
<name>A0AAV5EVD2_ELECO</name>
<evidence type="ECO:0000256" key="1">
    <source>
        <dbReference type="ARBA" id="ARBA00004906"/>
    </source>
</evidence>
<keyword evidence="5" id="KW-0804">Transcription</keyword>
<evidence type="ECO:0000256" key="5">
    <source>
        <dbReference type="ARBA" id="ARBA00023163"/>
    </source>
</evidence>
<dbReference type="Gene3D" id="3.30.710.10">
    <property type="entry name" value="Potassium Channel Kv1.1, Chain A"/>
    <property type="match status" value="1"/>
</dbReference>
<feature type="domain" description="MATH" evidence="9">
    <location>
        <begin position="1"/>
        <end position="67"/>
    </location>
</feature>
<keyword evidence="4" id="KW-0238">DNA-binding</keyword>
<dbReference type="Proteomes" id="UP001054889">
    <property type="component" value="Unassembled WGS sequence"/>
</dbReference>
<dbReference type="Gene3D" id="2.60.210.10">
    <property type="entry name" value="Apoptosis, Tumor Necrosis Factor Receptor Associated Protein 2, Chain A"/>
    <property type="match status" value="1"/>
</dbReference>
<evidence type="ECO:0000256" key="6">
    <source>
        <dbReference type="ARBA" id="ARBA00023242"/>
    </source>
</evidence>
<proteinExistence type="inferred from homology"/>
<reference evidence="11" key="1">
    <citation type="journal article" date="2018" name="DNA Res.">
        <title>Multiple hybrid de novo genome assembly of finger millet, an orphan allotetraploid crop.</title>
        <authorList>
            <person name="Hatakeyama M."/>
            <person name="Aluri S."/>
            <person name="Balachadran M.T."/>
            <person name="Sivarajan S.R."/>
            <person name="Patrignani A."/>
            <person name="Gruter S."/>
            <person name="Poveda L."/>
            <person name="Shimizu-Inatsugi R."/>
            <person name="Baeten J."/>
            <person name="Francoijs K.J."/>
            <person name="Nataraja K.N."/>
            <person name="Reddy Y.A.N."/>
            <person name="Phadnis S."/>
            <person name="Ravikumar R.L."/>
            <person name="Schlapbach R."/>
            <person name="Sreeman S.M."/>
            <person name="Shimizu K.K."/>
        </authorList>
    </citation>
    <scope>NUCLEOTIDE SEQUENCE</scope>
</reference>
<dbReference type="InterPro" id="IPR002083">
    <property type="entry name" value="MATH/TRAF_dom"/>
</dbReference>
<dbReference type="Gene3D" id="6.10.250.3030">
    <property type="match status" value="1"/>
</dbReference>
<evidence type="ECO:0000256" key="4">
    <source>
        <dbReference type="ARBA" id="ARBA00023125"/>
    </source>
</evidence>
<evidence type="ECO:0000259" key="10">
    <source>
        <dbReference type="PROSITE" id="PS51005"/>
    </source>
</evidence>
<dbReference type="InterPro" id="IPR056423">
    <property type="entry name" value="BACK_BPM_SPOP"/>
</dbReference>
<evidence type="ECO:0000256" key="3">
    <source>
        <dbReference type="ARBA" id="ARBA00023015"/>
    </source>
</evidence>
<dbReference type="InterPro" id="IPR008974">
    <property type="entry name" value="TRAF-like"/>
</dbReference>
<dbReference type="PROSITE" id="PS50144">
    <property type="entry name" value="MATH"/>
    <property type="match status" value="1"/>
</dbReference>
<accession>A0AAV5EVD2</accession>
<evidence type="ECO:0000259" key="9">
    <source>
        <dbReference type="PROSITE" id="PS50144"/>
    </source>
</evidence>
<dbReference type="Pfam" id="PF00651">
    <property type="entry name" value="BTB"/>
    <property type="match status" value="1"/>
</dbReference>
<sequence length="606" mass="66835">MVGKAVTAEVTFSLLDQCQKPVPSYCLTTVVTFSAPGSHGFERFIKRNELENSDHLKDDRFAFRVDVHVVVNEPFVPPSNMHQHLGDLLLSNEHTDVEFQVGGEAIAAHRLLLEARWPIFKKEQLFHGTEEGSTTNVIQIDNMEADVFRAPLSFIYTDEWPPMLAEQEPAMSQRLLVAADRYGLERLKLMCQDRMCTHIDTSSVATILILAKRHHCPSLKKACLDFLDSSVTLYAVLDTKEFDLDQSLLELNLEQMGESKQVLKLELGFRFHPNDEEVFTYVSRKMEDENYSCVAIGDIDFYRFEPSELPAKAKFSTRGDSNYWFFVRRAETNSKTGTSRVTPRGYWKSSGNDRSVADCSKSPIGKKKTLVYYSGRNPKGTKSDWIMHEYRSSLSAAAVTQFPPLLDSGEAVQCKGAGVSVSDKPKYDAAAFQPSEAAHAAAVFQPSEAAHAAAAFHPSEAVHAGAAFKTSEPAHAAASFKPCEVADAAFEPDKVADAGLLLPEAIEPAHIQSQKLEDFLDAGSHQNIGLCVPPMDYNMISSLVGMDFSDNSFSVPELEDSDSDDDVANSGMMAADCTTDIFSSSETPSSNLQDWVFISKDDSGGP</sequence>
<dbReference type="AlphaFoldDB" id="A0AAV5EVD2"/>
<organism evidence="11 12">
    <name type="scientific">Eleusine coracana subsp. coracana</name>
    <dbReference type="NCBI Taxonomy" id="191504"/>
    <lineage>
        <taxon>Eukaryota</taxon>
        <taxon>Viridiplantae</taxon>
        <taxon>Streptophyta</taxon>
        <taxon>Embryophyta</taxon>
        <taxon>Tracheophyta</taxon>
        <taxon>Spermatophyta</taxon>
        <taxon>Magnoliopsida</taxon>
        <taxon>Liliopsida</taxon>
        <taxon>Poales</taxon>
        <taxon>Poaceae</taxon>
        <taxon>PACMAD clade</taxon>
        <taxon>Chloridoideae</taxon>
        <taxon>Cynodonteae</taxon>
        <taxon>Eleusininae</taxon>
        <taxon>Eleusine</taxon>
    </lineage>
</organism>
<dbReference type="SUPFAM" id="SSF54695">
    <property type="entry name" value="POZ domain"/>
    <property type="match status" value="1"/>
</dbReference>
<dbReference type="PROSITE" id="PS51005">
    <property type="entry name" value="NAC"/>
    <property type="match status" value="1"/>
</dbReference>
<dbReference type="InterPro" id="IPR011333">
    <property type="entry name" value="SKP1/BTB/POZ_sf"/>
</dbReference>
<dbReference type="InterPro" id="IPR036093">
    <property type="entry name" value="NAC_dom_sf"/>
</dbReference>
<dbReference type="Pfam" id="PF22486">
    <property type="entry name" value="MATH_2"/>
    <property type="match status" value="1"/>
</dbReference>
<dbReference type="Pfam" id="PF24570">
    <property type="entry name" value="BACK_BPM_SPOP"/>
    <property type="match status" value="1"/>
</dbReference>
<dbReference type="PANTHER" id="PTHR26379:SF382">
    <property type="entry name" value="OS10G0435900 PROTEIN"/>
    <property type="match status" value="1"/>
</dbReference>
<comment type="similarity">
    <text evidence="2">Belongs to the Tdpoz family.</text>
</comment>
<comment type="caution">
    <text evidence="11">The sequence shown here is derived from an EMBL/GenBank/DDBJ whole genome shotgun (WGS) entry which is preliminary data.</text>
</comment>
<gene>
    <name evidence="11" type="primary">gb14096</name>
    <name evidence="11" type="ORF">PR202_gb14096</name>
</gene>
<dbReference type="SMART" id="SM00225">
    <property type="entry name" value="BTB"/>
    <property type="match status" value="1"/>
</dbReference>
<dbReference type="PROSITE" id="PS50097">
    <property type="entry name" value="BTB"/>
    <property type="match status" value="1"/>
</dbReference>
<reference evidence="11" key="2">
    <citation type="submission" date="2021-12" db="EMBL/GenBank/DDBJ databases">
        <title>Resequencing data analysis of finger millet.</title>
        <authorList>
            <person name="Hatakeyama M."/>
            <person name="Aluri S."/>
            <person name="Balachadran M.T."/>
            <person name="Sivarajan S.R."/>
            <person name="Poveda L."/>
            <person name="Shimizu-Inatsugi R."/>
            <person name="Schlapbach R."/>
            <person name="Sreeman S.M."/>
            <person name="Shimizu K.K."/>
        </authorList>
    </citation>
    <scope>NUCLEOTIDE SEQUENCE</scope>
</reference>
<feature type="compositionally biased region" description="Polar residues" evidence="7">
    <location>
        <begin position="584"/>
        <end position="593"/>
    </location>
</feature>
<evidence type="ECO:0000256" key="7">
    <source>
        <dbReference type="SAM" id="MobiDB-lite"/>
    </source>
</evidence>
<evidence type="ECO:0000259" key="8">
    <source>
        <dbReference type="PROSITE" id="PS50097"/>
    </source>
</evidence>
<protein>
    <recommendedName>
        <fullName evidence="13">NAC domain-containing protein</fullName>
    </recommendedName>
</protein>